<name>A0A1G9U388_9FLAO</name>
<keyword evidence="2" id="KW-1185">Reference proteome</keyword>
<gene>
    <name evidence="1" type="ORF">SAMN04488514_11087</name>
</gene>
<accession>A0A1G9U388</accession>
<protein>
    <submittedName>
        <fullName evidence="1">Uncharacterized protein</fullName>
    </submittedName>
</protein>
<proteinExistence type="predicted"/>
<dbReference type="AlphaFoldDB" id="A0A1G9U388"/>
<evidence type="ECO:0000313" key="2">
    <source>
        <dbReference type="Proteomes" id="UP000199440"/>
    </source>
</evidence>
<dbReference type="Proteomes" id="UP000199440">
    <property type="component" value="Unassembled WGS sequence"/>
</dbReference>
<dbReference type="EMBL" id="FNGV01000010">
    <property type="protein sequence ID" value="SDM54114.1"/>
    <property type="molecule type" value="Genomic_DNA"/>
</dbReference>
<evidence type="ECO:0000313" key="1">
    <source>
        <dbReference type="EMBL" id="SDM54114.1"/>
    </source>
</evidence>
<sequence>MFVIRLYAIVYRSAALKVLGVGLLWKEIIKNKSIIFLMIEYFRNEILTYICIPLNNGRW</sequence>
<reference evidence="1 2" key="1">
    <citation type="submission" date="2016-10" db="EMBL/GenBank/DDBJ databases">
        <authorList>
            <person name="de Groot N.N."/>
        </authorList>
    </citation>
    <scope>NUCLEOTIDE SEQUENCE [LARGE SCALE GENOMIC DNA]</scope>
    <source>
        <strain evidence="1 2">DSM 19886</strain>
    </source>
</reference>
<organism evidence="1 2">
    <name type="scientific">Kriegella aquimaris</name>
    <dbReference type="NCBI Taxonomy" id="192904"/>
    <lineage>
        <taxon>Bacteria</taxon>
        <taxon>Pseudomonadati</taxon>
        <taxon>Bacteroidota</taxon>
        <taxon>Flavobacteriia</taxon>
        <taxon>Flavobacteriales</taxon>
        <taxon>Flavobacteriaceae</taxon>
        <taxon>Kriegella</taxon>
    </lineage>
</organism>